<dbReference type="eggNOG" id="COG1432">
    <property type="taxonomic scope" value="Bacteria"/>
</dbReference>
<dbReference type="InterPro" id="IPR021139">
    <property type="entry name" value="NYN"/>
</dbReference>
<keyword evidence="3" id="KW-1185">Reference proteome</keyword>
<dbReference type="AlphaFoldDB" id="E6U7F7"/>
<proteinExistence type="predicted"/>
<reference evidence="2 3" key="1">
    <citation type="submission" date="2010-12" db="EMBL/GenBank/DDBJ databases">
        <title>Complete sequence of Ethanoligenens harbinense YUAN-3.</title>
        <authorList>
            <person name="Lucas S."/>
            <person name="Copeland A."/>
            <person name="Lapidus A."/>
            <person name="Cheng J.-F."/>
            <person name="Bruce D."/>
            <person name="Goodwin L."/>
            <person name="Pitluck S."/>
            <person name="Chertkov O."/>
            <person name="Misra M."/>
            <person name="Detter J.C."/>
            <person name="Han C."/>
            <person name="Tapia R."/>
            <person name="Land M."/>
            <person name="Hauser L."/>
            <person name="Jeffries C."/>
            <person name="Kyrpides N."/>
            <person name="Ivanova N."/>
            <person name="Mikhailova N."/>
            <person name="Wang A."/>
            <person name="Mouttaki H."/>
            <person name="He Z."/>
            <person name="Zhou J."/>
            <person name="Hemme C.L."/>
            <person name="Woyke T."/>
        </authorList>
    </citation>
    <scope>NUCLEOTIDE SEQUENCE [LARGE SCALE GENOMIC DNA]</scope>
    <source>
        <strain evidence="3">DSM 18485 / JCM 12961 / CGMCC 1.5033 / YUAN-3</strain>
    </source>
</reference>
<sequence>MQRVMVFIDQLNFEIALLNYYRDNGSQAPRLDYNAIPVELTKLLPGENHLVKTFLFVPKPDEFLMNLPRWQHYSNWINGMKNQHYFTVIEGSYVARQIDESIPMDANDPRSYYKEEKGTDINIAVHVLTKGFMNAYDTALILSGDSDYVTVLDILNMIGKTTVIAGVKGQNISKLRKSCDDSYIIDDTFFQKCLRDDSKRI</sequence>
<evidence type="ECO:0000313" key="3">
    <source>
        <dbReference type="Proteomes" id="UP000001551"/>
    </source>
</evidence>
<dbReference type="Proteomes" id="UP000001551">
    <property type="component" value="Chromosome"/>
</dbReference>
<name>E6U7F7_ETHHY</name>
<dbReference type="RefSeq" id="WP_013485335.1">
    <property type="nucleotide sequence ID" value="NC_014828.1"/>
</dbReference>
<organism evidence="2 3">
    <name type="scientific">Ethanoligenens harbinense (strain DSM 18485 / JCM 12961 / CGMCC 1.5033 / YUAN-3)</name>
    <dbReference type="NCBI Taxonomy" id="663278"/>
    <lineage>
        <taxon>Bacteria</taxon>
        <taxon>Bacillati</taxon>
        <taxon>Bacillota</taxon>
        <taxon>Clostridia</taxon>
        <taxon>Eubacteriales</taxon>
        <taxon>Oscillospiraceae</taxon>
        <taxon>Ethanoligenens</taxon>
    </lineage>
</organism>
<dbReference type="EMBL" id="CP002400">
    <property type="protein sequence ID" value="ADU26980.1"/>
    <property type="molecule type" value="Genomic_DNA"/>
</dbReference>
<dbReference type="Pfam" id="PF01936">
    <property type="entry name" value="NYN"/>
    <property type="match status" value="1"/>
</dbReference>
<feature type="domain" description="NYN" evidence="1">
    <location>
        <begin position="3"/>
        <end position="184"/>
    </location>
</feature>
<accession>E6U7F7</accession>
<protein>
    <recommendedName>
        <fullName evidence="1">NYN domain-containing protein</fullName>
    </recommendedName>
</protein>
<evidence type="ECO:0000259" key="1">
    <source>
        <dbReference type="Pfam" id="PF01936"/>
    </source>
</evidence>
<evidence type="ECO:0000313" key="2">
    <source>
        <dbReference type="EMBL" id="ADU26980.1"/>
    </source>
</evidence>
<gene>
    <name evidence="2" type="ordered locus">Ethha_1443</name>
</gene>
<dbReference type="KEGG" id="eha:Ethha_1443"/>
<dbReference type="HOGENOM" id="CLU_092340_4_1_9"/>
<dbReference type="Gene3D" id="3.40.50.1010">
    <property type="entry name" value="5'-nuclease"/>
    <property type="match status" value="1"/>
</dbReference>
<dbReference type="GO" id="GO:0004540">
    <property type="term" value="F:RNA nuclease activity"/>
    <property type="evidence" value="ECO:0007669"/>
    <property type="project" value="InterPro"/>
</dbReference>